<evidence type="ECO:0000256" key="3">
    <source>
        <dbReference type="ARBA" id="ARBA00022840"/>
    </source>
</evidence>
<keyword evidence="1 4" id="KW-0436">Ligase</keyword>
<proteinExistence type="predicted"/>
<evidence type="ECO:0000313" key="5">
    <source>
        <dbReference type="Proteomes" id="UP000316360"/>
    </source>
</evidence>
<dbReference type="GO" id="GO:0005524">
    <property type="term" value="F:ATP binding"/>
    <property type="evidence" value="ECO:0007669"/>
    <property type="project" value="UniProtKB-KW"/>
</dbReference>
<dbReference type="InterPro" id="IPR005762">
    <property type="entry name" value="MurD"/>
</dbReference>
<dbReference type="PANTHER" id="PTHR43692:SF1">
    <property type="entry name" value="UDP-N-ACETYLMURAMOYLALANINE--D-GLUTAMATE LIGASE"/>
    <property type="match status" value="1"/>
</dbReference>
<sequence length="142" mass="15134">MLVKDKKMLVLGMGVSGTAAAYLLKEKGARVLIGELEESEEKHAKAREMAESGMKVVLGPHPLGLLEGQELIVLSPGIPLDIPLLEKARSLNIPIIGELELAFRFMGEESLVGITGTNGKTTATFLTGKILEKADKNVQIAG</sequence>
<dbReference type="InterPro" id="IPR036565">
    <property type="entry name" value="Mur-like_cat_sf"/>
</dbReference>
<dbReference type="EC" id="6.3.2.9" evidence="4"/>
<name>A0A523S3U4_UNCAE</name>
<comment type="caution">
    <text evidence="4">The sequence shown here is derived from an EMBL/GenBank/DDBJ whole genome shotgun (WGS) entry which is preliminary data.</text>
</comment>
<dbReference type="Gene3D" id="3.40.50.720">
    <property type="entry name" value="NAD(P)-binding Rossmann-like Domain"/>
    <property type="match status" value="1"/>
</dbReference>
<dbReference type="GO" id="GO:0008360">
    <property type="term" value="P:regulation of cell shape"/>
    <property type="evidence" value="ECO:0007669"/>
    <property type="project" value="InterPro"/>
</dbReference>
<evidence type="ECO:0000256" key="1">
    <source>
        <dbReference type="ARBA" id="ARBA00022598"/>
    </source>
</evidence>
<dbReference type="Proteomes" id="UP000316360">
    <property type="component" value="Unassembled WGS sequence"/>
</dbReference>
<feature type="non-terminal residue" evidence="4">
    <location>
        <position position="142"/>
    </location>
</feature>
<dbReference type="EMBL" id="SOKJ01000077">
    <property type="protein sequence ID" value="TET12531.1"/>
    <property type="molecule type" value="Genomic_DNA"/>
</dbReference>
<keyword evidence="2" id="KW-0547">Nucleotide-binding</keyword>
<dbReference type="GO" id="GO:0051301">
    <property type="term" value="P:cell division"/>
    <property type="evidence" value="ECO:0007669"/>
    <property type="project" value="InterPro"/>
</dbReference>
<dbReference type="SUPFAM" id="SSF51984">
    <property type="entry name" value="MurCD N-terminal domain"/>
    <property type="match status" value="1"/>
</dbReference>
<evidence type="ECO:0000313" key="4">
    <source>
        <dbReference type="EMBL" id="TET12531.1"/>
    </source>
</evidence>
<reference evidence="4 5" key="1">
    <citation type="submission" date="2019-03" db="EMBL/GenBank/DDBJ databases">
        <title>Metabolic potential of uncultured bacteria and archaea associated with petroleum seepage in deep-sea sediments.</title>
        <authorList>
            <person name="Dong X."/>
            <person name="Hubert C."/>
        </authorList>
    </citation>
    <scope>NUCLEOTIDE SEQUENCE [LARGE SCALE GENOMIC DNA]</scope>
    <source>
        <strain evidence="4">E44_bin7</strain>
    </source>
</reference>
<dbReference type="Gene3D" id="3.40.1190.10">
    <property type="entry name" value="Mur-like, catalytic domain"/>
    <property type="match status" value="1"/>
</dbReference>
<dbReference type="Pfam" id="PF21799">
    <property type="entry name" value="MurD-like_N"/>
    <property type="match status" value="1"/>
</dbReference>
<dbReference type="PANTHER" id="PTHR43692">
    <property type="entry name" value="UDP-N-ACETYLMURAMOYLALANINE--D-GLUTAMATE LIGASE"/>
    <property type="match status" value="1"/>
</dbReference>
<dbReference type="GO" id="GO:0008764">
    <property type="term" value="F:UDP-N-acetylmuramoylalanine-D-glutamate ligase activity"/>
    <property type="evidence" value="ECO:0007669"/>
    <property type="project" value="UniProtKB-EC"/>
</dbReference>
<keyword evidence="3" id="KW-0067">ATP-binding</keyword>
<protein>
    <submittedName>
        <fullName evidence="4">UDP-N-acetylmuramoyl-L-alanine--D-glutamate ligase</fullName>
        <ecNumber evidence="4">6.3.2.9</ecNumber>
    </submittedName>
</protein>
<evidence type="ECO:0000256" key="2">
    <source>
        <dbReference type="ARBA" id="ARBA00022741"/>
    </source>
</evidence>
<gene>
    <name evidence="4" type="primary">murD</name>
    <name evidence="4" type="ORF">E3J84_01485</name>
</gene>
<dbReference type="SUPFAM" id="SSF53623">
    <property type="entry name" value="MurD-like peptide ligases, catalytic domain"/>
    <property type="match status" value="1"/>
</dbReference>
<accession>A0A523S3U4</accession>
<dbReference type="GO" id="GO:0005737">
    <property type="term" value="C:cytoplasm"/>
    <property type="evidence" value="ECO:0007669"/>
    <property type="project" value="InterPro"/>
</dbReference>
<dbReference type="AlphaFoldDB" id="A0A523S3U4"/>
<organism evidence="4 5">
    <name type="scientific">Aerophobetes bacterium</name>
    <dbReference type="NCBI Taxonomy" id="2030807"/>
    <lineage>
        <taxon>Bacteria</taxon>
        <taxon>Candidatus Aerophobota</taxon>
    </lineage>
</organism>